<dbReference type="InParanoid" id="E1Z5Q6"/>
<dbReference type="EMBL" id="GL433837">
    <property type="protein sequence ID" value="EFN58796.1"/>
    <property type="molecule type" value="Genomic_DNA"/>
</dbReference>
<dbReference type="RefSeq" id="XP_005850898.1">
    <property type="nucleotide sequence ID" value="XM_005850836.1"/>
</dbReference>
<feature type="domain" description="DSBA-like thioredoxin" evidence="2">
    <location>
        <begin position="8"/>
        <end position="213"/>
    </location>
</feature>
<evidence type="ECO:0000313" key="4">
    <source>
        <dbReference type="Proteomes" id="UP000008141"/>
    </source>
</evidence>
<protein>
    <recommendedName>
        <fullName evidence="2">DSBA-like thioredoxin domain-containing protein</fullName>
    </recommendedName>
</protein>
<dbReference type="PANTHER" id="PTHR13887">
    <property type="entry name" value="GLUTATHIONE S-TRANSFERASE KAPPA"/>
    <property type="match status" value="1"/>
</dbReference>
<dbReference type="eggNOG" id="ENOG502S2Z6">
    <property type="taxonomic scope" value="Eukaryota"/>
</dbReference>
<organism evidence="4">
    <name type="scientific">Chlorella variabilis</name>
    <name type="common">Green alga</name>
    <dbReference type="NCBI Taxonomy" id="554065"/>
    <lineage>
        <taxon>Eukaryota</taxon>
        <taxon>Viridiplantae</taxon>
        <taxon>Chlorophyta</taxon>
        <taxon>core chlorophytes</taxon>
        <taxon>Trebouxiophyceae</taxon>
        <taxon>Chlorellales</taxon>
        <taxon>Chlorellaceae</taxon>
        <taxon>Chlorella clade</taxon>
        <taxon>Chlorella</taxon>
    </lineage>
</organism>
<keyword evidence="4" id="KW-1185">Reference proteome</keyword>
<dbReference type="CDD" id="cd03024">
    <property type="entry name" value="DsbA_FrnE"/>
    <property type="match status" value="1"/>
</dbReference>
<evidence type="ECO:0000256" key="1">
    <source>
        <dbReference type="SAM" id="MobiDB-lite"/>
    </source>
</evidence>
<dbReference type="FunCoup" id="E1Z5Q6">
    <property type="interactions" value="2"/>
</dbReference>
<name>E1Z5Q6_CHLVA</name>
<dbReference type="OMA" id="IRWHAFQ"/>
<accession>E1Z5Q6</accession>
<evidence type="ECO:0000259" key="2">
    <source>
        <dbReference type="Pfam" id="PF01323"/>
    </source>
</evidence>
<feature type="region of interest" description="Disordered" evidence="1">
    <location>
        <begin position="219"/>
        <end position="240"/>
    </location>
</feature>
<dbReference type="SUPFAM" id="SSF52833">
    <property type="entry name" value="Thioredoxin-like"/>
    <property type="match status" value="1"/>
</dbReference>
<dbReference type="InterPro" id="IPR001853">
    <property type="entry name" value="DSBA-like_thioredoxin_dom"/>
</dbReference>
<dbReference type="Pfam" id="PF01323">
    <property type="entry name" value="DSBA"/>
    <property type="match status" value="1"/>
</dbReference>
<evidence type="ECO:0000313" key="3">
    <source>
        <dbReference type="EMBL" id="EFN58796.1"/>
    </source>
</evidence>
<dbReference type="Proteomes" id="UP000008141">
    <property type="component" value="Unassembled WGS sequence"/>
</dbReference>
<dbReference type="AlphaFoldDB" id="E1Z5Q6"/>
<dbReference type="PANTHER" id="PTHR13887:SF41">
    <property type="entry name" value="THIOREDOXIN SUPERFAMILY PROTEIN"/>
    <property type="match status" value="1"/>
</dbReference>
<feature type="compositionally biased region" description="Gly residues" evidence="1">
    <location>
        <begin position="222"/>
        <end position="240"/>
    </location>
</feature>
<dbReference type="InterPro" id="IPR036249">
    <property type="entry name" value="Thioredoxin-like_sf"/>
</dbReference>
<dbReference type="KEGG" id="cvr:CHLNCDRAFT_140580"/>
<dbReference type="STRING" id="554065.E1Z5Q6"/>
<sequence length="240" mass="25547">MSRASVNVTVYSDLACPWCYVGLRRLDKALAGMPEVSATKEWHAFLLDWNAPAGGQPIEEALRKKFGPQAEAILQRVATSGRADGATFANWKWRANTVKGHMLVALARKHGRSHEANELLFQKSYETGDNISDAATLLDVGRQLGLPEEELQAAFGGDEMDGELLREVQRDDSVAKGQLRVTGVPFFLISSGDSKTYALSGAQPPEAFQEAVQMALKEAGSSAGGGSSGEGGACTGEGCT</sequence>
<reference evidence="3 4" key="1">
    <citation type="journal article" date="2010" name="Plant Cell">
        <title>The Chlorella variabilis NC64A genome reveals adaptation to photosymbiosis, coevolution with viruses, and cryptic sex.</title>
        <authorList>
            <person name="Blanc G."/>
            <person name="Duncan G."/>
            <person name="Agarkova I."/>
            <person name="Borodovsky M."/>
            <person name="Gurnon J."/>
            <person name="Kuo A."/>
            <person name="Lindquist E."/>
            <person name="Lucas S."/>
            <person name="Pangilinan J."/>
            <person name="Polle J."/>
            <person name="Salamov A."/>
            <person name="Terry A."/>
            <person name="Yamada T."/>
            <person name="Dunigan D.D."/>
            <person name="Grigoriev I.V."/>
            <person name="Claverie J.M."/>
            <person name="Van Etten J.L."/>
        </authorList>
    </citation>
    <scope>NUCLEOTIDE SEQUENCE [LARGE SCALE GENOMIC DNA]</scope>
    <source>
        <strain evidence="3 4">NC64A</strain>
    </source>
</reference>
<proteinExistence type="predicted"/>
<dbReference type="Gene3D" id="3.40.30.10">
    <property type="entry name" value="Glutaredoxin"/>
    <property type="match status" value="1"/>
</dbReference>
<dbReference type="GeneID" id="17358215"/>
<dbReference type="OrthoDB" id="1930760at2759"/>
<gene>
    <name evidence="3" type="ORF">CHLNCDRAFT_140580</name>
</gene>
<dbReference type="GO" id="GO:0016491">
    <property type="term" value="F:oxidoreductase activity"/>
    <property type="evidence" value="ECO:0007669"/>
    <property type="project" value="InterPro"/>
</dbReference>